<evidence type="ECO:0000256" key="1">
    <source>
        <dbReference type="SAM" id="MobiDB-lite"/>
    </source>
</evidence>
<proteinExistence type="predicted"/>
<accession>A0A8X6N5C9</accession>
<evidence type="ECO:0000313" key="2">
    <source>
        <dbReference type="EMBL" id="GFS94609.1"/>
    </source>
</evidence>
<keyword evidence="3" id="KW-1185">Reference proteome</keyword>
<reference evidence="2" key="1">
    <citation type="submission" date="2020-08" db="EMBL/GenBank/DDBJ databases">
        <title>Multicomponent nature underlies the extraordinary mechanical properties of spider dragline silk.</title>
        <authorList>
            <person name="Kono N."/>
            <person name="Nakamura H."/>
            <person name="Mori M."/>
            <person name="Yoshida Y."/>
            <person name="Ohtoshi R."/>
            <person name="Malay A.D."/>
            <person name="Moran D.A.P."/>
            <person name="Tomita M."/>
            <person name="Numata K."/>
            <person name="Arakawa K."/>
        </authorList>
    </citation>
    <scope>NUCLEOTIDE SEQUENCE</scope>
</reference>
<sequence length="104" mass="11553">MRSSSVVSGMISNEAPSKSPNVRLDASDPCGTLILHSNDAGYRVILYSFYLLRVQLLHAAQWLLQRNVANSILSVMLCSVMLQSFIAQHSHEGLGQPTRIKQER</sequence>
<name>A0A8X6N5C9_NEPPI</name>
<dbReference type="AlphaFoldDB" id="A0A8X6N5C9"/>
<protein>
    <submittedName>
        <fullName evidence="2">Uncharacterized protein</fullName>
    </submittedName>
</protein>
<dbReference type="EMBL" id="BMAW01054125">
    <property type="protein sequence ID" value="GFS94609.1"/>
    <property type="molecule type" value="Genomic_DNA"/>
</dbReference>
<feature type="compositionally biased region" description="Polar residues" evidence="1">
    <location>
        <begin position="1"/>
        <end position="20"/>
    </location>
</feature>
<comment type="caution">
    <text evidence="2">The sequence shown here is derived from an EMBL/GenBank/DDBJ whole genome shotgun (WGS) entry which is preliminary data.</text>
</comment>
<organism evidence="2 3">
    <name type="scientific">Nephila pilipes</name>
    <name type="common">Giant wood spider</name>
    <name type="synonym">Nephila maculata</name>
    <dbReference type="NCBI Taxonomy" id="299642"/>
    <lineage>
        <taxon>Eukaryota</taxon>
        <taxon>Metazoa</taxon>
        <taxon>Ecdysozoa</taxon>
        <taxon>Arthropoda</taxon>
        <taxon>Chelicerata</taxon>
        <taxon>Arachnida</taxon>
        <taxon>Araneae</taxon>
        <taxon>Araneomorphae</taxon>
        <taxon>Entelegynae</taxon>
        <taxon>Araneoidea</taxon>
        <taxon>Nephilidae</taxon>
        <taxon>Nephila</taxon>
    </lineage>
</organism>
<evidence type="ECO:0000313" key="3">
    <source>
        <dbReference type="Proteomes" id="UP000887013"/>
    </source>
</evidence>
<dbReference type="Proteomes" id="UP000887013">
    <property type="component" value="Unassembled WGS sequence"/>
</dbReference>
<gene>
    <name evidence="2" type="ORF">NPIL_509081</name>
</gene>
<feature type="region of interest" description="Disordered" evidence="1">
    <location>
        <begin position="1"/>
        <end position="23"/>
    </location>
</feature>